<comment type="caution">
    <text evidence="1">The sequence shown here is derived from an EMBL/GenBank/DDBJ whole genome shotgun (WGS) entry which is preliminary data.</text>
</comment>
<proteinExistence type="predicted"/>
<keyword evidence="2" id="KW-1185">Reference proteome</keyword>
<accession>A0A8J7SHP4</accession>
<sequence length="222" mass="24358">MDSVSDDYPIDRISVSKYQKGQSIGKQASGPMARIAGSDMEVVEGRWKFAKPAEGQDSNSSARGGEYSSWTIEVNAEVPAGVKSAITSARNGYEAKLGYASNATLRICPRFERKSFSWGRAVSFLSQYQNDNTNYAPNNSMLRYEIHGLTKDGKYLRAVFGVTHPELASFGDEVRDYPVGDPADASSAMQKDKHYQLVESAPVDSFAPSLREIDCFVDGLDL</sequence>
<reference evidence="1" key="1">
    <citation type="submission" date="2021-01" db="EMBL/GenBank/DDBJ databases">
        <title>Modified the classification status of verrucomicrobia.</title>
        <authorList>
            <person name="Feng X."/>
        </authorList>
    </citation>
    <scope>NUCLEOTIDE SEQUENCE</scope>
    <source>
        <strain evidence="1">_KCTC 22039</strain>
    </source>
</reference>
<evidence type="ECO:0000313" key="1">
    <source>
        <dbReference type="EMBL" id="MBK1790920.1"/>
    </source>
</evidence>
<dbReference type="EMBL" id="JAENIM010000036">
    <property type="protein sequence ID" value="MBK1790920.1"/>
    <property type="molecule type" value="Genomic_DNA"/>
</dbReference>
<evidence type="ECO:0000313" key="2">
    <source>
        <dbReference type="Proteomes" id="UP000624703"/>
    </source>
</evidence>
<dbReference type="AlphaFoldDB" id="A0A8J7SHP4"/>
<gene>
    <name evidence="1" type="ORF">JIN82_07100</name>
</gene>
<organism evidence="1 2">
    <name type="scientific">Persicirhabdus sediminis</name>
    <dbReference type="NCBI Taxonomy" id="454144"/>
    <lineage>
        <taxon>Bacteria</taxon>
        <taxon>Pseudomonadati</taxon>
        <taxon>Verrucomicrobiota</taxon>
        <taxon>Verrucomicrobiia</taxon>
        <taxon>Verrucomicrobiales</taxon>
        <taxon>Verrucomicrobiaceae</taxon>
        <taxon>Persicirhabdus</taxon>
    </lineage>
</organism>
<name>A0A8J7SHP4_9BACT</name>
<dbReference type="Proteomes" id="UP000624703">
    <property type="component" value="Unassembled WGS sequence"/>
</dbReference>
<protein>
    <submittedName>
        <fullName evidence="1">Uncharacterized protein</fullName>
    </submittedName>
</protein>